<dbReference type="Gene3D" id="3.30.40.10">
    <property type="entry name" value="Zinc/RING finger domain, C3HC4 (zinc finger)"/>
    <property type="match status" value="1"/>
</dbReference>
<evidence type="ECO:0000256" key="3">
    <source>
        <dbReference type="ARBA" id="ARBA00022833"/>
    </source>
</evidence>
<comment type="caution">
    <text evidence="6">The sequence shown here is derived from an EMBL/GenBank/DDBJ whole genome shotgun (WGS) entry which is preliminary data.</text>
</comment>
<feature type="transmembrane region" description="Helical" evidence="4">
    <location>
        <begin position="255"/>
        <end position="281"/>
    </location>
</feature>
<protein>
    <recommendedName>
        <fullName evidence="5">RING-CH-type domain-containing protein</fullName>
    </recommendedName>
</protein>
<dbReference type="GO" id="GO:0008270">
    <property type="term" value="F:zinc ion binding"/>
    <property type="evidence" value="ECO:0007669"/>
    <property type="project" value="UniProtKB-KW"/>
</dbReference>
<dbReference type="Proteomes" id="UP001175271">
    <property type="component" value="Unassembled WGS sequence"/>
</dbReference>
<reference evidence="6" key="1">
    <citation type="submission" date="2023-06" db="EMBL/GenBank/DDBJ databases">
        <title>Genomic analysis of the entomopathogenic nematode Steinernema hermaphroditum.</title>
        <authorList>
            <person name="Schwarz E.M."/>
            <person name="Heppert J.K."/>
            <person name="Baniya A."/>
            <person name="Schwartz H.T."/>
            <person name="Tan C.-H."/>
            <person name="Antoshechkin I."/>
            <person name="Sternberg P.W."/>
            <person name="Goodrich-Blair H."/>
            <person name="Dillman A.R."/>
        </authorList>
    </citation>
    <scope>NUCLEOTIDE SEQUENCE</scope>
    <source>
        <strain evidence="6">PS9179</strain>
        <tissue evidence="6">Whole animal</tissue>
    </source>
</reference>
<dbReference type="InterPro" id="IPR013083">
    <property type="entry name" value="Znf_RING/FYVE/PHD"/>
</dbReference>
<dbReference type="InterPro" id="IPR011016">
    <property type="entry name" value="Znf_RING-CH"/>
</dbReference>
<organism evidence="6 7">
    <name type="scientific">Steinernema hermaphroditum</name>
    <dbReference type="NCBI Taxonomy" id="289476"/>
    <lineage>
        <taxon>Eukaryota</taxon>
        <taxon>Metazoa</taxon>
        <taxon>Ecdysozoa</taxon>
        <taxon>Nematoda</taxon>
        <taxon>Chromadorea</taxon>
        <taxon>Rhabditida</taxon>
        <taxon>Tylenchina</taxon>
        <taxon>Panagrolaimomorpha</taxon>
        <taxon>Strongyloidoidea</taxon>
        <taxon>Steinernematidae</taxon>
        <taxon>Steinernema</taxon>
    </lineage>
</organism>
<dbReference type="Pfam" id="PF12906">
    <property type="entry name" value="RINGv"/>
    <property type="match status" value="1"/>
</dbReference>
<evidence type="ECO:0000256" key="2">
    <source>
        <dbReference type="ARBA" id="ARBA00022771"/>
    </source>
</evidence>
<evidence type="ECO:0000259" key="5">
    <source>
        <dbReference type="PROSITE" id="PS51292"/>
    </source>
</evidence>
<proteinExistence type="predicted"/>
<feature type="transmembrane region" description="Helical" evidence="4">
    <location>
        <begin position="562"/>
        <end position="579"/>
    </location>
</feature>
<dbReference type="SMART" id="SM00744">
    <property type="entry name" value="RINGv"/>
    <property type="match status" value="1"/>
</dbReference>
<keyword evidence="4" id="KW-0472">Membrane</keyword>
<name>A0AA39IRF0_9BILA</name>
<accession>A0AA39IRF0</accession>
<keyword evidence="4" id="KW-1133">Transmembrane helix</keyword>
<keyword evidence="3" id="KW-0862">Zinc</keyword>
<feature type="transmembrane region" description="Helical" evidence="4">
    <location>
        <begin position="507"/>
        <end position="523"/>
    </location>
</feature>
<dbReference type="SUPFAM" id="SSF57850">
    <property type="entry name" value="RING/U-box"/>
    <property type="match status" value="1"/>
</dbReference>
<keyword evidence="2" id="KW-0863">Zinc-finger</keyword>
<feature type="transmembrane region" description="Helical" evidence="4">
    <location>
        <begin position="172"/>
        <end position="190"/>
    </location>
</feature>
<feature type="transmembrane region" description="Helical" evidence="4">
    <location>
        <begin position="585"/>
        <end position="614"/>
    </location>
</feature>
<feature type="transmembrane region" description="Helical" evidence="4">
    <location>
        <begin position="482"/>
        <end position="500"/>
    </location>
</feature>
<dbReference type="PROSITE" id="PS51292">
    <property type="entry name" value="ZF_RING_CH"/>
    <property type="match status" value="1"/>
</dbReference>
<evidence type="ECO:0000256" key="1">
    <source>
        <dbReference type="ARBA" id="ARBA00022723"/>
    </source>
</evidence>
<evidence type="ECO:0000256" key="4">
    <source>
        <dbReference type="SAM" id="Phobius"/>
    </source>
</evidence>
<evidence type="ECO:0000313" key="7">
    <source>
        <dbReference type="Proteomes" id="UP001175271"/>
    </source>
</evidence>
<keyword evidence="1" id="KW-0479">Metal-binding</keyword>
<dbReference type="EMBL" id="JAUCMV010000001">
    <property type="protein sequence ID" value="KAK0429112.1"/>
    <property type="molecule type" value="Genomic_DNA"/>
</dbReference>
<feature type="transmembrane region" description="Helical" evidence="4">
    <location>
        <begin position="394"/>
        <end position="414"/>
    </location>
</feature>
<dbReference type="CDD" id="cd16495">
    <property type="entry name" value="RING_CH-C4HC3_MARCH"/>
    <property type="match status" value="1"/>
</dbReference>
<gene>
    <name evidence="6" type="ORF">QR680_011201</name>
</gene>
<evidence type="ECO:0000313" key="6">
    <source>
        <dbReference type="EMBL" id="KAK0429112.1"/>
    </source>
</evidence>
<feature type="transmembrane region" description="Helical" evidence="4">
    <location>
        <begin position="435"/>
        <end position="462"/>
    </location>
</feature>
<feature type="transmembrane region" description="Helical" evidence="4">
    <location>
        <begin position="85"/>
        <end position="103"/>
    </location>
</feature>
<dbReference type="AlphaFoldDB" id="A0AA39IRF0"/>
<keyword evidence="4" id="KW-0812">Transmembrane</keyword>
<keyword evidence="7" id="KW-1185">Reference proteome</keyword>
<feature type="transmembrane region" description="Helical" evidence="4">
    <location>
        <begin position="333"/>
        <end position="354"/>
    </location>
</feature>
<feature type="domain" description="RING-CH-type" evidence="5">
    <location>
        <begin position="1"/>
        <end position="61"/>
    </location>
</feature>
<feature type="transmembrane region" description="Helical" evidence="4">
    <location>
        <begin position="293"/>
        <end position="312"/>
    </location>
</feature>
<sequence length="685" mass="77912">MNDDGPSCRVCYGDESDGPLFSPCRCSGSLKYIHQSCWARAAKYGHCNPECNVCGYECKFVVKKIDSRVTTEIYLDALEMYALSGLFRLILLGSLYFPILLLWDEPSPWSRTACLSIQAIIVKGICSRIKLSVDLFGYQFLKNRLPTFTGKSAMGKNGMIRMVEYSQVLKEGVAFTTVFLTFAWAACLMVKELLKFFPPAETTATHSLFHVSTLYTVCVAYKSADYTYRLISMRSQRPAACFVHRTLHRMCVGRLVNSFLAAWFTGYLPFSSTSLAAQLVWDTAVGYFCCDKLIALFYIYSLKHFVPELLFFEWPFLYGDKWMCMTAVVLGPIWSLLFLVTHLFVPVIVTYYFFPNWLNAGECLRPSYGDLFSDSAMQEKVDFLSSTLAGLNSLAKMAFLIDYVSCMLPLYWSLDLLRTVIHRMLNTHNKQITAITATVEFLLASPMLSIVITLYYWTIVFIGRSTLYLTANLIPQHYQDDVFMHLTIGFCFCKVLVETAPRAVKHGDMIVGCLSIACSYYAFFCDIRYTPILPETVFMLVSMYYFDQFQNEEVIFDTSKRLLLGGLAGLPVAVAWYLLRDNYGIPHILGVCMGPIGFFIVATCITGIVANSLLNFIRNLKLQLEDEYCEIVKELMNYDASEVDQKTSPLKNAVDKVVNKWGDWSVFEALLLKVRNFLLGDRKEE</sequence>